<evidence type="ECO:0000256" key="2">
    <source>
        <dbReference type="ARBA" id="ARBA00023125"/>
    </source>
</evidence>
<dbReference type="PROSITE" id="PS51077">
    <property type="entry name" value="HTH_ICLR"/>
    <property type="match status" value="1"/>
</dbReference>
<sequence>MAKTVSPKSRAPRGVQSIETGGALLKALAQAGGPVKLRDLAERLDMAAAQLHPYLVSFRNINMVEQTETGQYQLGPFALHLGLTRLNNQNAYRETIRRLPVLAENLGLMVTVSVWGLHGPTIVYLQESEARIHSNVTLGGGYMVTATATGKVFAAFMPAKQTEPIIRSELDGRVAQLYTVPKISESSFRAEVSAIREKGYAITRDLPIPGVSAIAAPVFDHTEMVQLVVTLIGPSNFIDVSETGASLEQLRRFTGDLSYDLGHVTSG</sequence>
<name>A0A286I9A0_9HYPH</name>
<evidence type="ECO:0000313" key="6">
    <source>
        <dbReference type="EMBL" id="SOE16567.1"/>
    </source>
</evidence>
<dbReference type="PANTHER" id="PTHR30136:SF8">
    <property type="entry name" value="TRANSCRIPTIONAL REGULATORY PROTEIN"/>
    <property type="match status" value="1"/>
</dbReference>
<dbReference type="SUPFAM" id="SSF46785">
    <property type="entry name" value="Winged helix' DNA-binding domain"/>
    <property type="match status" value="1"/>
</dbReference>
<dbReference type="RefSeq" id="WP_097106268.1">
    <property type="nucleotide sequence ID" value="NZ_OCPC01000001.1"/>
</dbReference>
<dbReference type="Gene3D" id="3.30.450.40">
    <property type="match status" value="1"/>
</dbReference>
<gene>
    <name evidence="6" type="ORF">SAMN05877838_1440</name>
</gene>
<dbReference type="AlphaFoldDB" id="A0A286I9A0"/>
<dbReference type="Proteomes" id="UP000219465">
    <property type="component" value="Unassembled WGS sequence"/>
</dbReference>
<accession>A0A286I9A0</accession>
<keyword evidence="3" id="KW-0804">Transcription</keyword>
<evidence type="ECO:0000259" key="4">
    <source>
        <dbReference type="PROSITE" id="PS51077"/>
    </source>
</evidence>
<dbReference type="GO" id="GO:0045892">
    <property type="term" value="P:negative regulation of DNA-templated transcription"/>
    <property type="evidence" value="ECO:0007669"/>
    <property type="project" value="TreeGrafter"/>
</dbReference>
<evidence type="ECO:0000256" key="3">
    <source>
        <dbReference type="ARBA" id="ARBA00023163"/>
    </source>
</evidence>
<keyword evidence="2" id="KW-0238">DNA-binding</keyword>
<dbReference type="InterPro" id="IPR014757">
    <property type="entry name" value="Tscrpt_reg_IclR_C"/>
</dbReference>
<dbReference type="PROSITE" id="PS51078">
    <property type="entry name" value="ICLR_ED"/>
    <property type="match status" value="1"/>
</dbReference>
<protein>
    <submittedName>
        <fullName evidence="6">IclR family transcriptional regulator</fullName>
    </submittedName>
</protein>
<dbReference type="Gene3D" id="1.10.10.10">
    <property type="entry name" value="Winged helix-like DNA-binding domain superfamily/Winged helix DNA-binding domain"/>
    <property type="match status" value="1"/>
</dbReference>
<dbReference type="SUPFAM" id="SSF55781">
    <property type="entry name" value="GAF domain-like"/>
    <property type="match status" value="1"/>
</dbReference>
<reference evidence="7" key="1">
    <citation type="submission" date="2017-08" db="EMBL/GenBank/DDBJ databases">
        <authorList>
            <person name="Varghese N."/>
            <person name="Submissions S."/>
        </authorList>
    </citation>
    <scope>NUCLEOTIDE SEQUENCE [LARGE SCALE GENOMIC DNA]</scope>
    <source>
        <strain evidence="7">KCTC 23107</strain>
    </source>
</reference>
<feature type="domain" description="IclR-ED" evidence="5">
    <location>
        <begin position="77"/>
        <end position="263"/>
    </location>
</feature>
<evidence type="ECO:0000256" key="1">
    <source>
        <dbReference type="ARBA" id="ARBA00023015"/>
    </source>
</evidence>
<proteinExistence type="predicted"/>
<keyword evidence="1" id="KW-0805">Transcription regulation</keyword>
<dbReference type="EMBL" id="OCPC01000001">
    <property type="protein sequence ID" value="SOE16567.1"/>
    <property type="molecule type" value="Genomic_DNA"/>
</dbReference>
<feature type="domain" description="HTH iclR-type" evidence="4">
    <location>
        <begin position="15"/>
        <end position="76"/>
    </location>
</feature>
<evidence type="ECO:0000313" key="7">
    <source>
        <dbReference type="Proteomes" id="UP000219465"/>
    </source>
</evidence>
<dbReference type="OrthoDB" id="6811967at2"/>
<dbReference type="InterPro" id="IPR050707">
    <property type="entry name" value="HTH_MetabolicPath_Reg"/>
</dbReference>
<dbReference type="InterPro" id="IPR005471">
    <property type="entry name" value="Tscrpt_reg_IclR_N"/>
</dbReference>
<dbReference type="PANTHER" id="PTHR30136">
    <property type="entry name" value="HELIX-TURN-HELIX TRANSCRIPTIONAL REGULATOR, ICLR FAMILY"/>
    <property type="match status" value="1"/>
</dbReference>
<organism evidence="6 7">
    <name type="scientific">Hoeflea halophila</name>
    <dbReference type="NCBI Taxonomy" id="714899"/>
    <lineage>
        <taxon>Bacteria</taxon>
        <taxon>Pseudomonadati</taxon>
        <taxon>Pseudomonadota</taxon>
        <taxon>Alphaproteobacteria</taxon>
        <taxon>Hyphomicrobiales</taxon>
        <taxon>Rhizobiaceae</taxon>
        <taxon>Hoeflea</taxon>
    </lineage>
</organism>
<keyword evidence="7" id="KW-1185">Reference proteome</keyword>
<dbReference type="InterPro" id="IPR029016">
    <property type="entry name" value="GAF-like_dom_sf"/>
</dbReference>
<dbReference type="InterPro" id="IPR036388">
    <property type="entry name" value="WH-like_DNA-bd_sf"/>
</dbReference>
<dbReference type="Pfam" id="PF09339">
    <property type="entry name" value="HTH_IclR"/>
    <property type="match status" value="1"/>
</dbReference>
<dbReference type="GO" id="GO:0003677">
    <property type="term" value="F:DNA binding"/>
    <property type="evidence" value="ECO:0007669"/>
    <property type="project" value="UniProtKB-KW"/>
</dbReference>
<dbReference type="InterPro" id="IPR036390">
    <property type="entry name" value="WH_DNA-bd_sf"/>
</dbReference>
<dbReference type="SMART" id="SM00346">
    <property type="entry name" value="HTH_ICLR"/>
    <property type="match status" value="1"/>
</dbReference>
<dbReference type="Pfam" id="PF01614">
    <property type="entry name" value="IclR_C"/>
    <property type="match status" value="1"/>
</dbReference>
<evidence type="ECO:0000259" key="5">
    <source>
        <dbReference type="PROSITE" id="PS51078"/>
    </source>
</evidence>
<dbReference type="GO" id="GO:0003700">
    <property type="term" value="F:DNA-binding transcription factor activity"/>
    <property type="evidence" value="ECO:0007669"/>
    <property type="project" value="TreeGrafter"/>
</dbReference>